<keyword evidence="1" id="KW-0732">Signal</keyword>
<dbReference type="GO" id="GO:0046677">
    <property type="term" value="P:response to antibiotic"/>
    <property type="evidence" value="ECO:0007669"/>
    <property type="project" value="InterPro"/>
</dbReference>
<sequence>MKKQLLWLISPVLFAATPVGSTEILFELSNQMNYQLNYKEYSTDFQSVPANPNVFEEVDSYLDKELTTPYKKIKPNQSFSIIGVDSNSQNQLVFQLKDKSYVVADQTHIYDDIILSQKVVAEKAWLKKGFTLYSSPIANQAKKIDIGVKPYKEVTVSEIVETHLGFFAKINSKAWVNVADLSETDNRIDAVQELLTTKYHSKNIAVYVKKLSTGETAGVNQDKMMYAASVTKLPALYYVQENINQKKIKLTDSVKYVKETEDFDGAYEPEGSGSIPKTPDNQNYNIDDLINRTAKESDNVASNLLGYYAADKFDKRFYQETTRIAGQKWDMVSRMASAEMAGLMMEAIYHQNGYVLESLSTTNFDDQRIARDIDVKVAHKIGDAYDFKHDVAIVYAKEPFVVSIFTDQMTYDDISQIANDVYRILK</sequence>
<feature type="chain" id="PRO_5012209350" evidence="1">
    <location>
        <begin position="16"/>
        <end position="426"/>
    </location>
</feature>
<proteinExistence type="predicted"/>
<keyword evidence="3" id="KW-0378">Hydrolase</keyword>
<gene>
    <name evidence="3" type="ORF">BU202_07030</name>
</gene>
<feature type="domain" description="Beta-lactamase class A catalytic" evidence="2">
    <location>
        <begin position="206"/>
        <end position="406"/>
    </location>
</feature>
<dbReference type="AlphaFoldDB" id="A0A1Q8E6I9"/>
<dbReference type="Gene3D" id="3.40.710.10">
    <property type="entry name" value="DD-peptidase/beta-lactamase superfamily"/>
    <property type="match status" value="1"/>
</dbReference>
<evidence type="ECO:0000256" key="1">
    <source>
        <dbReference type="SAM" id="SignalP"/>
    </source>
</evidence>
<dbReference type="GO" id="GO:0008800">
    <property type="term" value="F:beta-lactamase activity"/>
    <property type="evidence" value="ECO:0007669"/>
    <property type="project" value="InterPro"/>
</dbReference>
<dbReference type="InterPro" id="IPR045155">
    <property type="entry name" value="Beta-lactam_cat"/>
</dbReference>
<dbReference type="RefSeq" id="WP_075105087.1">
    <property type="nucleotide sequence ID" value="NZ_MSJM01000006.1"/>
</dbReference>
<protein>
    <submittedName>
        <fullName evidence="3">Serine hydrolase</fullName>
    </submittedName>
</protein>
<dbReference type="SUPFAM" id="SSF56601">
    <property type="entry name" value="beta-lactamase/transpeptidase-like"/>
    <property type="match status" value="1"/>
</dbReference>
<dbReference type="EMBL" id="MSJM01000006">
    <property type="protein sequence ID" value="OLF47410.1"/>
    <property type="molecule type" value="Genomic_DNA"/>
</dbReference>
<organism evidence="3 4">
    <name type="scientific">Streptococcus cuniculi</name>
    <dbReference type="NCBI Taxonomy" id="1432788"/>
    <lineage>
        <taxon>Bacteria</taxon>
        <taxon>Bacillati</taxon>
        <taxon>Bacillota</taxon>
        <taxon>Bacilli</taxon>
        <taxon>Lactobacillales</taxon>
        <taxon>Streptococcaceae</taxon>
        <taxon>Streptococcus</taxon>
    </lineage>
</organism>
<keyword evidence="4" id="KW-1185">Reference proteome</keyword>
<dbReference type="InterPro" id="IPR000871">
    <property type="entry name" value="Beta-lactam_class-A"/>
</dbReference>
<evidence type="ECO:0000313" key="4">
    <source>
        <dbReference type="Proteomes" id="UP000186890"/>
    </source>
</evidence>
<comment type="caution">
    <text evidence="3">The sequence shown here is derived from an EMBL/GenBank/DDBJ whole genome shotgun (WGS) entry which is preliminary data.</text>
</comment>
<evidence type="ECO:0000313" key="3">
    <source>
        <dbReference type="EMBL" id="OLF47410.1"/>
    </source>
</evidence>
<dbReference type="GO" id="GO:0030655">
    <property type="term" value="P:beta-lactam antibiotic catabolic process"/>
    <property type="evidence" value="ECO:0007669"/>
    <property type="project" value="InterPro"/>
</dbReference>
<dbReference type="PANTHER" id="PTHR35333">
    <property type="entry name" value="BETA-LACTAMASE"/>
    <property type="match status" value="1"/>
</dbReference>
<dbReference type="InterPro" id="IPR012338">
    <property type="entry name" value="Beta-lactam/transpept-like"/>
</dbReference>
<feature type="signal peptide" evidence="1">
    <location>
        <begin position="1"/>
        <end position="15"/>
    </location>
</feature>
<evidence type="ECO:0000259" key="2">
    <source>
        <dbReference type="Pfam" id="PF13354"/>
    </source>
</evidence>
<reference evidence="4" key="1">
    <citation type="submission" date="2016-12" db="EMBL/GenBank/DDBJ databases">
        <authorList>
            <person name="Gulvik C.A."/>
        </authorList>
    </citation>
    <scope>NUCLEOTIDE SEQUENCE [LARGE SCALE GENOMIC DNA]</scope>
    <source>
        <strain evidence="4">NED12-00049-6B</strain>
    </source>
</reference>
<name>A0A1Q8E6I9_9STRE</name>
<accession>A0A1Q8E6I9</accession>
<dbReference type="Pfam" id="PF13354">
    <property type="entry name" value="Beta-lactamase2"/>
    <property type="match status" value="1"/>
</dbReference>
<dbReference type="OrthoDB" id="2240388at2"/>
<dbReference type="Proteomes" id="UP000186890">
    <property type="component" value="Unassembled WGS sequence"/>
</dbReference>
<dbReference type="PANTHER" id="PTHR35333:SF3">
    <property type="entry name" value="BETA-LACTAMASE-TYPE TRANSPEPTIDASE FOLD CONTAINING PROTEIN"/>
    <property type="match status" value="1"/>
</dbReference>